<dbReference type="OrthoDB" id="10512088at2759"/>
<evidence type="ECO:0000256" key="2">
    <source>
        <dbReference type="SAM" id="MobiDB-lite"/>
    </source>
</evidence>
<feature type="compositionally biased region" description="Basic residues" evidence="2">
    <location>
        <begin position="35"/>
        <end position="44"/>
    </location>
</feature>
<feature type="region of interest" description="Disordered" evidence="2">
    <location>
        <begin position="17"/>
        <end position="106"/>
    </location>
</feature>
<evidence type="ECO:0000313" key="3">
    <source>
        <dbReference type="EMBL" id="PSR78550.1"/>
    </source>
</evidence>
<feature type="coiled-coil region" evidence="1">
    <location>
        <begin position="129"/>
        <end position="217"/>
    </location>
</feature>
<name>A0A2T2ZWS2_9PEZI</name>
<evidence type="ECO:0000256" key="1">
    <source>
        <dbReference type="SAM" id="Coils"/>
    </source>
</evidence>
<organism evidence="3 4">
    <name type="scientific">Coniella lustricola</name>
    <dbReference type="NCBI Taxonomy" id="2025994"/>
    <lineage>
        <taxon>Eukaryota</taxon>
        <taxon>Fungi</taxon>
        <taxon>Dikarya</taxon>
        <taxon>Ascomycota</taxon>
        <taxon>Pezizomycotina</taxon>
        <taxon>Sordariomycetes</taxon>
        <taxon>Sordariomycetidae</taxon>
        <taxon>Diaporthales</taxon>
        <taxon>Schizoparmaceae</taxon>
        <taxon>Coniella</taxon>
    </lineage>
</organism>
<feature type="compositionally biased region" description="Low complexity" evidence="2">
    <location>
        <begin position="45"/>
        <end position="79"/>
    </location>
</feature>
<keyword evidence="4" id="KW-1185">Reference proteome</keyword>
<dbReference type="AlphaFoldDB" id="A0A2T2ZWS2"/>
<evidence type="ECO:0000313" key="4">
    <source>
        <dbReference type="Proteomes" id="UP000241462"/>
    </source>
</evidence>
<dbReference type="InParanoid" id="A0A2T2ZWS2"/>
<gene>
    <name evidence="3" type="ORF">BD289DRAFT_117671</name>
</gene>
<proteinExistence type="predicted"/>
<protein>
    <submittedName>
        <fullName evidence="3">Uncharacterized protein</fullName>
    </submittedName>
</protein>
<keyword evidence="1" id="KW-0175">Coiled coil</keyword>
<accession>A0A2T2ZWS2</accession>
<dbReference type="Proteomes" id="UP000241462">
    <property type="component" value="Unassembled WGS sequence"/>
</dbReference>
<sequence length="224" mass="25801">MLHYQTRAWPDHHVHASAGPFQYTPPPMQAMPAVPHHHHTRHQSRTSISTTSTSTSTPSPAIPPATTASTVAPRRSSSTCCPPASRRTSSLPQHPHPYPQAHPHQQQDFQWLSELQVHIADAEHLKPLLRECRLELQQRQAEVNFLTREIQDRQKQVRDSNFFASGMQRRELQVHLQSLARDREVARREFQGHQAEFDRLSGQVQSHKDNIDRLMKRLRLMVLS</sequence>
<reference evidence="3 4" key="1">
    <citation type="journal article" date="2018" name="Mycol. Prog.">
        <title>Coniella lustricola, a new species from submerged detritus.</title>
        <authorList>
            <person name="Raudabaugh D.B."/>
            <person name="Iturriaga T."/>
            <person name="Carver A."/>
            <person name="Mondo S."/>
            <person name="Pangilinan J."/>
            <person name="Lipzen A."/>
            <person name="He G."/>
            <person name="Amirebrahimi M."/>
            <person name="Grigoriev I.V."/>
            <person name="Miller A.N."/>
        </authorList>
    </citation>
    <scope>NUCLEOTIDE SEQUENCE [LARGE SCALE GENOMIC DNA]</scope>
    <source>
        <strain evidence="3 4">B22-T-1</strain>
    </source>
</reference>
<dbReference type="EMBL" id="KZ678600">
    <property type="protein sequence ID" value="PSR78550.1"/>
    <property type="molecule type" value="Genomic_DNA"/>
</dbReference>